<keyword evidence="7" id="KW-0408">Iron</keyword>
<dbReference type="RefSeq" id="WP_066494799.1">
    <property type="nucleotide sequence ID" value="NZ_CP013388.1"/>
</dbReference>
<dbReference type="GO" id="GO:0051537">
    <property type="term" value="F:2 iron, 2 sulfur cluster binding"/>
    <property type="evidence" value="ECO:0007669"/>
    <property type="project" value="UniProtKB-KW"/>
</dbReference>
<evidence type="ECO:0000256" key="3">
    <source>
        <dbReference type="ARBA" id="ARBA00022714"/>
    </source>
</evidence>
<organism evidence="11 12">
    <name type="scientific">Burkholderia mayonis</name>
    <dbReference type="NCBI Taxonomy" id="1385591"/>
    <lineage>
        <taxon>Bacteria</taxon>
        <taxon>Pseudomonadati</taxon>
        <taxon>Pseudomonadota</taxon>
        <taxon>Betaproteobacteria</taxon>
        <taxon>Burkholderiales</taxon>
        <taxon>Burkholderiaceae</taxon>
        <taxon>Burkholderia</taxon>
        <taxon>pseudomallei group</taxon>
    </lineage>
</organism>
<evidence type="ECO:0000256" key="8">
    <source>
        <dbReference type="ARBA" id="ARBA00023014"/>
    </source>
</evidence>
<dbReference type="PANTHER" id="PTHR21266:SF32">
    <property type="entry name" value="CHOLESTEROL 7-DESATURASE NVD"/>
    <property type="match status" value="1"/>
</dbReference>
<keyword evidence="8" id="KW-0411">Iron-sulfur</keyword>
<accession>A0A1B4FVM7</accession>
<keyword evidence="9" id="KW-0472">Membrane</keyword>
<evidence type="ECO:0000256" key="5">
    <source>
        <dbReference type="ARBA" id="ARBA00022989"/>
    </source>
</evidence>
<dbReference type="SUPFAM" id="SSF50022">
    <property type="entry name" value="ISP domain"/>
    <property type="match status" value="1"/>
</dbReference>
<evidence type="ECO:0000256" key="2">
    <source>
        <dbReference type="ARBA" id="ARBA00022692"/>
    </source>
</evidence>
<evidence type="ECO:0000256" key="9">
    <source>
        <dbReference type="ARBA" id="ARBA00023136"/>
    </source>
</evidence>
<keyword evidence="3" id="KW-0001">2Fe-2S</keyword>
<keyword evidence="5" id="KW-1133">Transmembrane helix</keyword>
<keyword evidence="2" id="KW-0812">Transmembrane</keyword>
<name>A0A1B4FVM7_9BURK</name>
<dbReference type="GO" id="GO:0005737">
    <property type="term" value="C:cytoplasm"/>
    <property type="evidence" value="ECO:0007669"/>
    <property type="project" value="TreeGrafter"/>
</dbReference>
<evidence type="ECO:0000256" key="1">
    <source>
        <dbReference type="ARBA" id="ARBA00004370"/>
    </source>
</evidence>
<dbReference type="InterPro" id="IPR017941">
    <property type="entry name" value="Rieske_2Fe-2S"/>
</dbReference>
<protein>
    <submittedName>
        <fullName evidence="11">Rieske (2Fe-2S) protein</fullName>
    </submittedName>
</protein>
<dbReference type="Gene3D" id="2.102.10.10">
    <property type="entry name" value="Rieske [2Fe-2S] iron-sulphur domain"/>
    <property type="match status" value="1"/>
</dbReference>
<sequence length="330" mass="36009">MNAVAPLHFNSASRWMPVALSEQVSSEAPLGVVCMEQPLVLFRDASGAVRAMEDRCAHRRAPLSLGRVTPDGRLQCAYHGWTYEGATGCCVAIPNLSANEHVPSHFAARAYKTLERDGFVWACATDARQSVGAITRDVRDAQRFSGSVTVAITRDEYVAALADGPHLTMRIAGLHITDYVITDTAPRDGKISMERGVTWATRFIDQHFGVRYPWTLRVTSPQDDALASVELETSDGAPMLWASIAIAPAARGATNVLWRGGVAADATGIGAKLFRIWARLHRSPFAMLAHVDGRALSTLDALYSRAWHCTVSGQRVSTQPMSTDYRTRSR</sequence>
<dbReference type="EMBL" id="CP013388">
    <property type="protein sequence ID" value="AOJ07729.1"/>
    <property type="molecule type" value="Genomic_DNA"/>
</dbReference>
<dbReference type="PROSITE" id="PS51296">
    <property type="entry name" value="RIESKE"/>
    <property type="match status" value="1"/>
</dbReference>
<dbReference type="Proteomes" id="UP000067711">
    <property type="component" value="Chromosome 2"/>
</dbReference>
<dbReference type="InterPro" id="IPR036922">
    <property type="entry name" value="Rieske_2Fe-2S_sf"/>
</dbReference>
<keyword evidence="4" id="KW-0479">Metal-binding</keyword>
<dbReference type="InterPro" id="IPR050584">
    <property type="entry name" value="Cholesterol_7-desaturase"/>
</dbReference>
<evidence type="ECO:0000313" key="12">
    <source>
        <dbReference type="Proteomes" id="UP000067711"/>
    </source>
</evidence>
<comment type="subcellular location">
    <subcellularLocation>
        <location evidence="1">Membrane</location>
    </subcellularLocation>
</comment>
<dbReference type="GO" id="GO:0016020">
    <property type="term" value="C:membrane"/>
    <property type="evidence" value="ECO:0007669"/>
    <property type="project" value="UniProtKB-SubCell"/>
</dbReference>
<reference evidence="11 12" key="1">
    <citation type="submission" date="2015-12" db="EMBL/GenBank/DDBJ databases">
        <title>Diversity of Burkholderia near neighbor genomes.</title>
        <authorList>
            <person name="Sahl J."/>
            <person name="Wagner D."/>
            <person name="Keim P."/>
        </authorList>
    </citation>
    <scope>NUCLEOTIDE SEQUENCE [LARGE SCALE GENOMIC DNA]</scope>
    <source>
        <strain evidence="11 12">BDU8</strain>
    </source>
</reference>
<feature type="domain" description="Rieske" evidence="10">
    <location>
        <begin position="15"/>
        <end position="122"/>
    </location>
</feature>
<gene>
    <name evidence="11" type="ORF">WS71_10735</name>
</gene>
<evidence type="ECO:0000256" key="7">
    <source>
        <dbReference type="ARBA" id="ARBA00023004"/>
    </source>
</evidence>
<dbReference type="AlphaFoldDB" id="A0A1B4FVM7"/>
<keyword evidence="6" id="KW-0560">Oxidoreductase</keyword>
<proteinExistence type="predicted"/>
<evidence type="ECO:0000256" key="4">
    <source>
        <dbReference type="ARBA" id="ARBA00022723"/>
    </source>
</evidence>
<evidence type="ECO:0000313" key="11">
    <source>
        <dbReference type="EMBL" id="AOJ07729.1"/>
    </source>
</evidence>
<evidence type="ECO:0000259" key="10">
    <source>
        <dbReference type="PROSITE" id="PS51296"/>
    </source>
</evidence>
<dbReference type="Pfam" id="PF00355">
    <property type="entry name" value="Rieske"/>
    <property type="match status" value="1"/>
</dbReference>
<dbReference type="GO" id="GO:0016491">
    <property type="term" value="F:oxidoreductase activity"/>
    <property type="evidence" value="ECO:0007669"/>
    <property type="project" value="UniProtKB-KW"/>
</dbReference>
<evidence type="ECO:0000256" key="6">
    <source>
        <dbReference type="ARBA" id="ARBA00023002"/>
    </source>
</evidence>
<dbReference type="PANTHER" id="PTHR21266">
    <property type="entry name" value="IRON-SULFUR DOMAIN CONTAINING PROTEIN"/>
    <property type="match status" value="1"/>
</dbReference>
<dbReference type="GO" id="GO:0046872">
    <property type="term" value="F:metal ion binding"/>
    <property type="evidence" value="ECO:0007669"/>
    <property type="project" value="UniProtKB-KW"/>
</dbReference>